<sequence>MKWRRSAQFLTVLILKVCIISAIRRKDMFPYGTLNRDLTLHEGDDRISRIPDLKLPMYFYGSRFSSLYVSGHQRRHLHPGPTPGESVREQRLSPCLPCYCAIPGRP</sequence>
<protein>
    <submittedName>
        <fullName evidence="2">Uncharacterized protein</fullName>
    </submittedName>
</protein>
<dbReference type="GeneTree" id="ENSGT00800000125246"/>
<keyword evidence="3" id="KW-1185">Reference proteome</keyword>
<dbReference type="AlphaFoldDB" id="A0A3B3QFB7"/>
<dbReference type="STRING" id="1676925.ENSPKIP00000005462"/>
<name>A0A3B3QFB7_9TELE</name>
<evidence type="ECO:0000313" key="3">
    <source>
        <dbReference type="Proteomes" id="UP000261540"/>
    </source>
</evidence>
<accession>A0A3B3QFB7</accession>
<reference evidence="2" key="1">
    <citation type="submission" date="2025-08" db="UniProtKB">
        <authorList>
            <consortium name="Ensembl"/>
        </authorList>
    </citation>
    <scope>IDENTIFICATION</scope>
</reference>
<organism evidence="2 3">
    <name type="scientific">Paramormyrops kingsleyae</name>
    <dbReference type="NCBI Taxonomy" id="1676925"/>
    <lineage>
        <taxon>Eukaryota</taxon>
        <taxon>Metazoa</taxon>
        <taxon>Chordata</taxon>
        <taxon>Craniata</taxon>
        <taxon>Vertebrata</taxon>
        <taxon>Euteleostomi</taxon>
        <taxon>Actinopterygii</taxon>
        <taxon>Neopterygii</taxon>
        <taxon>Teleostei</taxon>
        <taxon>Osteoglossocephala</taxon>
        <taxon>Osteoglossomorpha</taxon>
        <taxon>Osteoglossiformes</taxon>
        <taxon>Mormyridae</taxon>
        <taxon>Paramormyrops</taxon>
    </lineage>
</organism>
<evidence type="ECO:0000313" key="2">
    <source>
        <dbReference type="Ensembl" id="ENSPKIP00000005462.1"/>
    </source>
</evidence>
<dbReference type="Proteomes" id="UP000261540">
    <property type="component" value="Unplaced"/>
</dbReference>
<reference evidence="2" key="2">
    <citation type="submission" date="2025-09" db="UniProtKB">
        <authorList>
            <consortium name="Ensembl"/>
        </authorList>
    </citation>
    <scope>IDENTIFICATION</scope>
</reference>
<evidence type="ECO:0000256" key="1">
    <source>
        <dbReference type="SAM" id="SignalP"/>
    </source>
</evidence>
<dbReference type="Ensembl" id="ENSPKIT00000029467.1">
    <property type="protein sequence ID" value="ENSPKIP00000005462.1"/>
    <property type="gene ID" value="ENSPKIG00000022127.1"/>
</dbReference>
<keyword evidence="1" id="KW-0732">Signal</keyword>
<proteinExistence type="predicted"/>
<feature type="chain" id="PRO_5017185641" evidence="1">
    <location>
        <begin position="23"/>
        <end position="106"/>
    </location>
</feature>
<feature type="signal peptide" evidence="1">
    <location>
        <begin position="1"/>
        <end position="22"/>
    </location>
</feature>